<dbReference type="InterPro" id="IPR004424">
    <property type="entry name" value="IspE"/>
</dbReference>
<dbReference type="Pfam" id="PF00288">
    <property type="entry name" value="GHMP_kinases_N"/>
    <property type="match status" value="1"/>
</dbReference>
<dbReference type="InterPro" id="IPR006204">
    <property type="entry name" value="GHMP_kinase_N_dom"/>
</dbReference>
<evidence type="ECO:0000256" key="6">
    <source>
        <dbReference type="ARBA" id="ARBA00022777"/>
    </source>
</evidence>
<comment type="catalytic activity">
    <reaction evidence="9">
        <text>4-CDP-2-C-methyl-D-erythritol + ATP = 4-CDP-2-C-methyl-D-erythritol 2-phosphate + ADP + H(+)</text>
        <dbReference type="Rhea" id="RHEA:18437"/>
        <dbReference type="ChEBI" id="CHEBI:15378"/>
        <dbReference type="ChEBI" id="CHEBI:30616"/>
        <dbReference type="ChEBI" id="CHEBI:57823"/>
        <dbReference type="ChEBI" id="CHEBI:57919"/>
        <dbReference type="ChEBI" id="CHEBI:456216"/>
        <dbReference type="EC" id="2.7.1.148"/>
    </reaction>
</comment>
<evidence type="ECO:0000259" key="11">
    <source>
        <dbReference type="Pfam" id="PF08544"/>
    </source>
</evidence>
<name>A0ABT4CCT2_9ACTN</name>
<dbReference type="Pfam" id="PF08544">
    <property type="entry name" value="GHMP_kinases_C"/>
    <property type="match status" value="1"/>
</dbReference>
<organism evidence="12 13">
    <name type="scientific">Nocardioides pini</name>
    <dbReference type="NCBI Taxonomy" id="2975053"/>
    <lineage>
        <taxon>Bacteria</taxon>
        <taxon>Bacillati</taxon>
        <taxon>Actinomycetota</taxon>
        <taxon>Actinomycetes</taxon>
        <taxon>Propionibacteriales</taxon>
        <taxon>Nocardioidaceae</taxon>
        <taxon>Nocardioides</taxon>
    </lineage>
</organism>
<keyword evidence="5 9" id="KW-0547">Nucleotide-binding</keyword>
<dbReference type="Gene3D" id="3.30.230.10">
    <property type="match status" value="1"/>
</dbReference>
<keyword evidence="9" id="KW-0414">Isoprene biosynthesis</keyword>
<feature type="active site" evidence="9">
    <location>
        <position position="10"/>
    </location>
</feature>
<evidence type="ECO:0000256" key="7">
    <source>
        <dbReference type="ARBA" id="ARBA00022840"/>
    </source>
</evidence>
<keyword evidence="4 9" id="KW-0808">Transferase</keyword>
<dbReference type="SUPFAM" id="SSF55060">
    <property type="entry name" value="GHMP Kinase, C-terminal domain"/>
    <property type="match status" value="1"/>
</dbReference>
<evidence type="ECO:0000256" key="5">
    <source>
        <dbReference type="ARBA" id="ARBA00022741"/>
    </source>
</evidence>
<dbReference type="PANTHER" id="PTHR43527">
    <property type="entry name" value="4-DIPHOSPHOCYTIDYL-2-C-METHYL-D-ERYTHRITOL KINASE, CHLOROPLASTIC"/>
    <property type="match status" value="1"/>
</dbReference>
<evidence type="ECO:0000256" key="9">
    <source>
        <dbReference type="HAMAP-Rule" id="MF_00061"/>
    </source>
</evidence>
<evidence type="ECO:0000256" key="4">
    <source>
        <dbReference type="ARBA" id="ARBA00022679"/>
    </source>
</evidence>
<dbReference type="PANTHER" id="PTHR43527:SF2">
    <property type="entry name" value="4-DIPHOSPHOCYTIDYL-2-C-METHYL-D-ERYTHRITOL KINASE, CHLOROPLASTIC"/>
    <property type="match status" value="1"/>
</dbReference>
<evidence type="ECO:0000313" key="13">
    <source>
        <dbReference type="Proteomes" id="UP001074726"/>
    </source>
</evidence>
<feature type="binding site" evidence="9">
    <location>
        <begin position="94"/>
        <end position="104"/>
    </location>
    <ligand>
        <name>ATP</name>
        <dbReference type="ChEBI" id="CHEBI:30616"/>
    </ligand>
</feature>
<dbReference type="Proteomes" id="UP001074726">
    <property type="component" value="Unassembled WGS sequence"/>
</dbReference>
<dbReference type="InterPro" id="IPR036554">
    <property type="entry name" value="GHMP_kinase_C_sf"/>
</dbReference>
<dbReference type="HAMAP" id="MF_00061">
    <property type="entry name" value="IspE"/>
    <property type="match status" value="1"/>
</dbReference>
<sequence length="303" mass="31509">MSSTVRAAAKINLHLGVGAPREDGFHPLDTVYQAISLYDDVTVSDAETDSLSVAGSPHVDVAGVPTDATNIAVRALSEASCETRHHVQIAKQIPVAGGMAGGSADAAAALLAHDRLHDLGQADDVLLAQAARLGSDVPFSLVGGTARGRGRGELVEPIVDLGTWWWVVVPATVGLSTPEVYRHFDRLHPDAPAQPAEPAELLAALATGEPVRLARALHNDLQDPAIDLRPELGELIVRGEAEGALRGMVSGSGPTCVFLCDSQEGSMEVVAALSASYDVVLSAVGPVAGAHVVSTREAEWDLR</sequence>
<dbReference type="NCBIfam" id="NF002870">
    <property type="entry name" value="PRK03188.1"/>
    <property type="match status" value="1"/>
</dbReference>
<evidence type="ECO:0000313" key="12">
    <source>
        <dbReference type="EMBL" id="MCY4726768.1"/>
    </source>
</evidence>
<keyword evidence="7 9" id="KW-0067">ATP-binding</keyword>
<reference evidence="12" key="1">
    <citation type="submission" date="2022-08" db="EMBL/GenBank/DDBJ databases">
        <title>Genome sequencing of Nocardioides sp. STR2.</title>
        <authorList>
            <person name="So Y."/>
        </authorList>
    </citation>
    <scope>NUCLEOTIDE SEQUENCE</scope>
    <source>
        <strain evidence="12">STR2</strain>
    </source>
</reference>
<evidence type="ECO:0000256" key="1">
    <source>
        <dbReference type="ARBA" id="ARBA00009684"/>
    </source>
</evidence>
<dbReference type="InterPro" id="IPR020568">
    <property type="entry name" value="Ribosomal_Su5_D2-typ_SF"/>
</dbReference>
<comment type="pathway">
    <text evidence="9">Isoprenoid biosynthesis; isopentenyl diphosphate biosynthesis via DXP pathway; isopentenyl diphosphate from 1-deoxy-D-xylulose 5-phosphate: step 3/6.</text>
</comment>
<proteinExistence type="inferred from homology"/>
<keyword evidence="13" id="KW-1185">Reference proteome</keyword>
<dbReference type="RefSeq" id="WP_268111679.1">
    <property type="nucleotide sequence ID" value="NZ_JAPPUX010000003.1"/>
</dbReference>
<feature type="domain" description="GHMP kinase N-terminal" evidence="10">
    <location>
        <begin position="72"/>
        <end position="144"/>
    </location>
</feature>
<evidence type="ECO:0000256" key="2">
    <source>
        <dbReference type="ARBA" id="ARBA00012052"/>
    </source>
</evidence>
<comment type="caution">
    <text evidence="12">The sequence shown here is derived from an EMBL/GenBank/DDBJ whole genome shotgun (WGS) entry which is preliminary data.</text>
</comment>
<gene>
    <name evidence="9" type="primary">ispE</name>
    <name evidence="12" type="ORF">NYO98_10820</name>
</gene>
<dbReference type="EC" id="2.7.1.148" evidence="2 9"/>
<feature type="domain" description="GHMP kinase C-terminal" evidence="11">
    <location>
        <begin position="202"/>
        <end position="277"/>
    </location>
</feature>
<dbReference type="InterPro" id="IPR014721">
    <property type="entry name" value="Ribsml_uS5_D2-typ_fold_subgr"/>
</dbReference>
<comment type="similarity">
    <text evidence="1 9">Belongs to the GHMP kinase family. IspE subfamily.</text>
</comment>
<dbReference type="InterPro" id="IPR013750">
    <property type="entry name" value="GHMP_kinase_C_dom"/>
</dbReference>
<keyword evidence="6 9" id="KW-0418">Kinase</keyword>
<comment type="function">
    <text evidence="9">Catalyzes the phosphorylation of the position 2 hydroxy group of 4-diphosphocytidyl-2C-methyl-D-erythritol.</text>
</comment>
<dbReference type="EMBL" id="JAPPUX010000003">
    <property type="protein sequence ID" value="MCY4726768.1"/>
    <property type="molecule type" value="Genomic_DNA"/>
</dbReference>
<dbReference type="SUPFAM" id="SSF54211">
    <property type="entry name" value="Ribosomal protein S5 domain 2-like"/>
    <property type="match status" value="1"/>
</dbReference>
<evidence type="ECO:0000259" key="10">
    <source>
        <dbReference type="Pfam" id="PF00288"/>
    </source>
</evidence>
<dbReference type="NCBIfam" id="TIGR00154">
    <property type="entry name" value="ispE"/>
    <property type="match status" value="1"/>
</dbReference>
<accession>A0ABT4CCT2</accession>
<dbReference type="PIRSF" id="PIRSF010376">
    <property type="entry name" value="IspE"/>
    <property type="match status" value="1"/>
</dbReference>
<protein>
    <recommendedName>
        <fullName evidence="3 9">4-diphosphocytidyl-2-C-methyl-D-erythritol kinase</fullName>
        <shortName evidence="9">CMK</shortName>
        <ecNumber evidence="2 9">2.7.1.148</ecNumber>
    </recommendedName>
    <alternativeName>
        <fullName evidence="8 9">4-(cytidine-5'-diphospho)-2-C-methyl-D-erythritol kinase</fullName>
    </alternativeName>
</protein>
<feature type="active site" evidence="9">
    <location>
        <position position="136"/>
    </location>
</feature>
<dbReference type="Gene3D" id="3.30.70.890">
    <property type="entry name" value="GHMP kinase, C-terminal domain"/>
    <property type="match status" value="1"/>
</dbReference>
<evidence type="ECO:0000256" key="8">
    <source>
        <dbReference type="ARBA" id="ARBA00032554"/>
    </source>
</evidence>
<dbReference type="GO" id="GO:0050515">
    <property type="term" value="F:4-(cytidine 5'-diphospho)-2-C-methyl-D-erythritol kinase activity"/>
    <property type="evidence" value="ECO:0007669"/>
    <property type="project" value="UniProtKB-EC"/>
</dbReference>
<evidence type="ECO:0000256" key="3">
    <source>
        <dbReference type="ARBA" id="ARBA00017473"/>
    </source>
</evidence>